<evidence type="ECO:0000256" key="1">
    <source>
        <dbReference type="SAM" id="MobiDB-lite"/>
    </source>
</evidence>
<dbReference type="EMBL" id="CADEAL010000154">
    <property type="protein sequence ID" value="CAB1415385.1"/>
    <property type="molecule type" value="Genomic_DNA"/>
</dbReference>
<proteinExistence type="predicted"/>
<protein>
    <submittedName>
        <fullName evidence="2">Uncharacterized protein</fullName>
    </submittedName>
</protein>
<feature type="compositionally biased region" description="Basic residues" evidence="1">
    <location>
        <begin position="43"/>
        <end position="54"/>
    </location>
</feature>
<dbReference type="Proteomes" id="UP001153269">
    <property type="component" value="Unassembled WGS sequence"/>
</dbReference>
<sequence length="139" mass="15560">MSRAEENKSARSSSGPIHVGADGAVTVLWLLISDLTERSCDRTRRKKGKGKGKSHSSDFTGSWRLSGLRQQVKFELFNPLPGSRFWSNRFPQDPQARTHSPIWVLYSPSHLETSNVKHPEEPEPPRLGLLKTAASLKIN</sequence>
<organism evidence="2 3">
    <name type="scientific">Pleuronectes platessa</name>
    <name type="common">European plaice</name>
    <dbReference type="NCBI Taxonomy" id="8262"/>
    <lineage>
        <taxon>Eukaryota</taxon>
        <taxon>Metazoa</taxon>
        <taxon>Chordata</taxon>
        <taxon>Craniata</taxon>
        <taxon>Vertebrata</taxon>
        <taxon>Euteleostomi</taxon>
        <taxon>Actinopterygii</taxon>
        <taxon>Neopterygii</taxon>
        <taxon>Teleostei</taxon>
        <taxon>Neoteleostei</taxon>
        <taxon>Acanthomorphata</taxon>
        <taxon>Carangaria</taxon>
        <taxon>Pleuronectiformes</taxon>
        <taxon>Pleuronectoidei</taxon>
        <taxon>Pleuronectidae</taxon>
        <taxon>Pleuronectes</taxon>
    </lineage>
</organism>
<evidence type="ECO:0000313" key="3">
    <source>
        <dbReference type="Proteomes" id="UP001153269"/>
    </source>
</evidence>
<keyword evidence="3" id="KW-1185">Reference proteome</keyword>
<name>A0A9N7TLT3_PLEPL</name>
<gene>
    <name evidence="2" type="ORF">PLEPLA_LOCUS3101</name>
</gene>
<reference evidence="2" key="1">
    <citation type="submission" date="2020-03" db="EMBL/GenBank/DDBJ databases">
        <authorList>
            <person name="Weist P."/>
        </authorList>
    </citation>
    <scope>NUCLEOTIDE SEQUENCE</scope>
</reference>
<comment type="caution">
    <text evidence="2">The sequence shown here is derived from an EMBL/GenBank/DDBJ whole genome shotgun (WGS) entry which is preliminary data.</text>
</comment>
<feature type="region of interest" description="Disordered" evidence="1">
    <location>
        <begin position="40"/>
        <end position="60"/>
    </location>
</feature>
<dbReference type="AlphaFoldDB" id="A0A9N7TLT3"/>
<accession>A0A9N7TLT3</accession>
<evidence type="ECO:0000313" key="2">
    <source>
        <dbReference type="EMBL" id="CAB1415385.1"/>
    </source>
</evidence>